<keyword evidence="2 3" id="KW-0694">RNA-binding</keyword>
<protein>
    <submittedName>
        <fullName evidence="5">Putative tRNA-binding protein</fullName>
    </submittedName>
</protein>
<dbReference type="RefSeq" id="WP_075047999.1">
    <property type="nucleotide sequence ID" value="NZ_CP012328.1"/>
</dbReference>
<evidence type="ECO:0000256" key="2">
    <source>
        <dbReference type="ARBA" id="ARBA00022884"/>
    </source>
</evidence>
<evidence type="ECO:0000259" key="4">
    <source>
        <dbReference type="PROSITE" id="PS50886"/>
    </source>
</evidence>
<keyword evidence="1 3" id="KW-0820">tRNA-binding</keyword>
<accession>A0A0K1P534</accession>
<proteinExistence type="predicted"/>
<evidence type="ECO:0000256" key="3">
    <source>
        <dbReference type="PROSITE-ProRule" id="PRU00209"/>
    </source>
</evidence>
<dbReference type="InterPro" id="IPR012340">
    <property type="entry name" value="NA-bd_OB-fold"/>
</dbReference>
<dbReference type="Gene3D" id="2.40.50.140">
    <property type="entry name" value="Nucleic acid-binding proteins"/>
    <property type="match status" value="1"/>
</dbReference>
<dbReference type="CDD" id="cd02796">
    <property type="entry name" value="tRNA_bind_bactPheRS"/>
    <property type="match status" value="1"/>
</dbReference>
<keyword evidence="6" id="KW-1185">Reference proteome</keyword>
<dbReference type="PATRIC" id="fig|216946.3.peg.145"/>
<dbReference type="STRING" id="216946.STURO_v1c01450"/>
<feature type="domain" description="TRNA-binding" evidence="4">
    <location>
        <begin position="78"/>
        <end position="189"/>
    </location>
</feature>
<dbReference type="GO" id="GO:0000049">
    <property type="term" value="F:tRNA binding"/>
    <property type="evidence" value="ECO:0007669"/>
    <property type="project" value="UniProtKB-UniRule"/>
</dbReference>
<dbReference type="Gene3D" id="3.30.1940.10">
    <property type="entry name" value="YtpR-like"/>
    <property type="match status" value="1"/>
</dbReference>
<dbReference type="PROSITE" id="PS50886">
    <property type="entry name" value="TRBD"/>
    <property type="match status" value="1"/>
</dbReference>
<dbReference type="InterPro" id="IPR037154">
    <property type="entry name" value="YtpR-like_sf"/>
</dbReference>
<dbReference type="AlphaFoldDB" id="A0A0K1P534"/>
<reference evidence="5 6" key="1">
    <citation type="journal article" date="2015" name="Genome Announc.">
        <title>Complete Genome Sequence of Spiroplasma turonicum Strain Tab4cT, a Parasite of a Horse Fly, Haematopota sp. (Diptera: Tabanidae).</title>
        <authorList>
            <person name="Davis R.E."/>
            <person name="Shao J."/>
            <person name="Zhao Y."/>
            <person name="Gasparich G.E."/>
            <person name="Gaynor B.J."/>
            <person name="Donofrio N."/>
        </authorList>
    </citation>
    <scope>NUCLEOTIDE SEQUENCE [LARGE SCALE GENOMIC DNA]</scope>
    <source>
        <strain evidence="5 6">Tab4c</strain>
    </source>
</reference>
<gene>
    <name evidence="5" type="ORF">STURON_00147</name>
</gene>
<dbReference type="OrthoDB" id="9805455at2"/>
<dbReference type="NCBIfam" id="NF045760">
    <property type="entry name" value="YtpR"/>
    <property type="match status" value="1"/>
</dbReference>
<name>A0A0K1P534_9MOLU</name>
<evidence type="ECO:0000313" key="5">
    <source>
        <dbReference type="EMBL" id="AKU79393.1"/>
    </source>
</evidence>
<sequence>MKIFLNYVKNFSCIIVTLSDSVVSKTENEDNISLLYNEKELVGINIFNVNLDDYQNKLEDKNLINVVNNELEKINIKLTFENQFIIAKVGRLESIPNTHLSLCKVDNGSEWLQVVCGAKNVREGMFVALATVGSWLPNGIQLKKSQIAGFDSYGMLCSKKELNIKNDNINDIGIMDLNTSESMLGESLWKIL</sequence>
<dbReference type="Proteomes" id="UP000067243">
    <property type="component" value="Chromosome"/>
</dbReference>
<dbReference type="InterPro" id="IPR002547">
    <property type="entry name" value="tRNA-bd_dom"/>
</dbReference>
<dbReference type="KEGG" id="stur:STURON_00147"/>
<dbReference type="EMBL" id="CP012328">
    <property type="protein sequence ID" value="AKU79393.1"/>
    <property type="molecule type" value="Genomic_DNA"/>
</dbReference>
<organism evidence="5 6">
    <name type="scientific">Spiroplasma turonicum</name>
    <dbReference type="NCBI Taxonomy" id="216946"/>
    <lineage>
        <taxon>Bacteria</taxon>
        <taxon>Bacillati</taxon>
        <taxon>Mycoplasmatota</taxon>
        <taxon>Mollicutes</taxon>
        <taxon>Entomoplasmatales</taxon>
        <taxon>Spiroplasmataceae</taxon>
        <taxon>Spiroplasma</taxon>
    </lineage>
</organism>
<evidence type="ECO:0000256" key="1">
    <source>
        <dbReference type="ARBA" id="ARBA00022555"/>
    </source>
</evidence>
<evidence type="ECO:0000313" key="6">
    <source>
        <dbReference type="Proteomes" id="UP000067243"/>
    </source>
</evidence>
<dbReference type="SUPFAM" id="SSF50249">
    <property type="entry name" value="Nucleic acid-binding proteins"/>
    <property type="match status" value="1"/>
</dbReference>
<dbReference type="Pfam" id="PF01588">
    <property type="entry name" value="tRNA_bind"/>
    <property type="match status" value="1"/>
</dbReference>
<dbReference type="InterPro" id="IPR033714">
    <property type="entry name" value="tRNA_bind_bactPheRS"/>
</dbReference>